<dbReference type="Gene3D" id="3.30.70.2510">
    <property type="match status" value="1"/>
</dbReference>
<dbReference type="AlphaFoldDB" id="A0A0F9JQ18"/>
<name>A0A0F9JQ18_9ZZZZ</name>
<dbReference type="EMBL" id="LAZR01009580">
    <property type="protein sequence ID" value="KKM71758.1"/>
    <property type="molecule type" value="Genomic_DNA"/>
</dbReference>
<evidence type="ECO:0000259" key="1">
    <source>
        <dbReference type="Pfam" id="PF22023"/>
    </source>
</evidence>
<comment type="caution">
    <text evidence="2">The sequence shown here is derived from an EMBL/GenBank/DDBJ whole genome shotgun (WGS) entry which is preliminary data.</text>
</comment>
<feature type="non-terminal residue" evidence="2">
    <location>
        <position position="249"/>
    </location>
</feature>
<feature type="domain" description="Pus10 THUMP" evidence="1">
    <location>
        <begin position="113"/>
        <end position="188"/>
    </location>
</feature>
<sequence length="249" mass="29120">MIFSKVIDIYQKYYICFHCLGRMFSLLATNTTNYERGNALLLSLTMQNHRNYLSGNEEIQDEAIFNLKLLAENACYLPAQKVLTNEGLDYKKKDSDKVCYLCHDVFSNIQKYIDKTIRILEEIEFNNFLIGSTPNSQIINQEDRFKVEFTLLEAESFKSHFNRIIGKNLKNTFKKSPEFTYPDVLIIYFIGFEAFKVELVLKSLFIFAKYNKLVRGIPQTHWFCKNCRGKGCELCNFSGKQYLTSVEEL</sequence>
<gene>
    <name evidence="2" type="ORF">LCGC14_1427370</name>
</gene>
<dbReference type="InterPro" id="IPR055174">
    <property type="entry name" value="Pus10_THUMP_arc"/>
</dbReference>
<reference evidence="2" key="1">
    <citation type="journal article" date="2015" name="Nature">
        <title>Complex archaea that bridge the gap between prokaryotes and eukaryotes.</title>
        <authorList>
            <person name="Spang A."/>
            <person name="Saw J.H."/>
            <person name="Jorgensen S.L."/>
            <person name="Zaremba-Niedzwiedzka K."/>
            <person name="Martijn J."/>
            <person name="Lind A.E."/>
            <person name="van Eijk R."/>
            <person name="Schleper C."/>
            <person name="Guy L."/>
            <person name="Ettema T.J."/>
        </authorList>
    </citation>
    <scope>NUCLEOTIDE SEQUENCE</scope>
</reference>
<accession>A0A0F9JQ18</accession>
<dbReference type="Pfam" id="PF22023">
    <property type="entry name" value="Pus10_THUMP_arc"/>
    <property type="match status" value="1"/>
</dbReference>
<evidence type="ECO:0000313" key="2">
    <source>
        <dbReference type="EMBL" id="KKM71758.1"/>
    </source>
</evidence>
<protein>
    <recommendedName>
        <fullName evidence="1">Pus10 THUMP domain-containing protein</fullName>
    </recommendedName>
</protein>
<proteinExistence type="predicted"/>
<organism evidence="2">
    <name type="scientific">marine sediment metagenome</name>
    <dbReference type="NCBI Taxonomy" id="412755"/>
    <lineage>
        <taxon>unclassified sequences</taxon>
        <taxon>metagenomes</taxon>
        <taxon>ecological metagenomes</taxon>
    </lineage>
</organism>